<gene>
    <name evidence="2" type="ordered locus">DEHA2E05170g</name>
</gene>
<dbReference type="Proteomes" id="UP000000599">
    <property type="component" value="Chromosome E"/>
</dbReference>
<protein>
    <submittedName>
        <fullName evidence="2">DEHA2E05170p</fullName>
    </submittedName>
</protein>
<proteinExistence type="predicted"/>
<dbReference type="InParanoid" id="B5RTV8"/>
<keyword evidence="3" id="KW-1185">Reference proteome</keyword>
<dbReference type="EMBL" id="CR382137">
    <property type="protein sequence ID" value="CAR65770.1"/>
    <property type="molecule type" value="Genomic_DNA"/>
</dbReference>
<evidence type="ECO:0000256" key="1">
    <source>
        <dbReference type="SAM" id="MobiDB-lite"/>
    </source>
</evidence>
<reference evidence="2 3" key="1">
    <citation type="journal article" date="2004" name="Nature">
        <title>Genome evolution in yeasts.</title>
        <authorList>
            <consortium name="Genolevures"/>
            <person name="Dujon B."/>
            <person name="Sherman D."/>
            <person name="Fischer G."/>
            <person name="Durrens P."/>
            <person name="Casaregola S."/>
            <person name="Lafontaine I."/>
            <person name="de Montigny J."/>
            <person name="Marck C."/>
            <person name="Neuveglise C."/>
            <person name="Talla E."/>
            <person name="Goffard N."/>
            <person name="Frangeul L."/>
            <person name="Aigle M."/>
            <person name="Anthouard V."/>
            <person name="Babour A."/>
            <person name="Barbe V."/>
            <person name="Barnay S."/>
            <person name="Blanchin S."/>
            <person name="Beckerich J.M."/>
            <person name="Beyne E."/>
            <person name="Bleykasten C."/>
            <person name="Boisrame A."/>
            <person name="Boyer J."/>
            <person name="Cattolico L."/>
            <person name="Confanioleri F."/>
            <person name="de Daruvar A."/>
            <person name="Despons L."/>
            <person name="Fabre E."/>
            <person name="Fairhead C."/>
            <person name="Ferry-Dumazet H."/>
            <person name="Groppi A."/>
            <person name="Hantraye F."/>
            <person name="Hennequin C."/>
            <person name="Jauniaux N."/>
            <person name="Joyet P."/>
            <person name="Kachouri R."/>
            <person name="Kerrest A."/>
            <person name="Koszul R."/>
            <person name="Lemaire M."/>
            <person name="Lesur I."/>
            <person name="Ma L."/>
            <person name="Muller H."/>
            <person name="Nicaud J.M."/>
            <person name="Nikolski M."/>
            <person name="Oztas S."/>
            <person name="Ozier-Kalogeropoulos O."/>
            <person name="Pellenz S."/>
            <person name="Potier S."/>
            <person name="Richard G.F."/>
            <person name="Straub M.L."/>
            <person name="Suleau A."/>
            <person name="Swennene D."/>
            <person name="Tekaia F."/>
            <person name="Wesolowski-Louvel M."/>
            <person name="Westhof E."/>
            <person name="Wirth B."/>
            <person name="Zeniou-Meyer M."/>
            <person name="Zivanovic I."/>
            <person name="Bolotin-Fukuhara M."/>
            <person name="Thierry A."/>
            <person name="Bouchier C."/>
            <person name="Caudron B."/>
            <person name="Scarpelli C."/>
            <person name="Gaillardin C."/>
            <person name="Weissenbach J."/>
            <person name="Wincker P."/>
            <person name="Souciet J.L."/>
        </authorList>
    </citation>
    <scope>NUCLEOTIDE SEQUENCE [LARGE SCALE GENOMIC DNA]</scope>
    <source>
        <strain evidence="3">ATCC 36239 / CBS 767 / BCRC 21394 / JCM 1990 / NBRC 0083 / IGC 2968</strain>
    </source>
</reference>
<dbReference type="GeneID" id="8998670"/>
<evidence type="ECO:0000313" key="2">
    <source>
        <dbReference type="EMBL" id="CAR65770.1"/>
    </source>
</evidence>
<name>B5RTV8_DEBHA</name>
<sequence length="188" mass="21631">MSYNYKNRHLRREIGRSEWHSKHCQGNFKVVLKYGEKAVSRPLIGRAMGNGGNIISTFLTNILRNKGKIGEYIEETRNIPIGMSWQKNDATISIDTCAAKNEKCNIEAASEQIKQAAAWMDRTIDKYPYGRFYEMNFSNNGMWTLCLKLVRNDMFDKGSETHTPVQNLEANEAHYDGERPDISPYDKL</sequence>
<accession>B5RTV8</accession>
<dbReference type="RefSeq" id="XP_002770424.1">
    <property type="nucleotide sequence ID" value="XM_002770378.1"/>
</dbReference>
<feature type="region of interest" description="Disordered" evidence="1">
    <location>
        <begin position="160"/>
        <end position="188"/>
    </location>
</feature>
<evidence type="ECO:0000313" key="3">
    <source>
        <dbReference type="Proteomes" id="UP000000599"/>
    </source>
</evidence>
<feature type="compositionally biased region" description="Basic and acidic residues" evidence="1">
    <location>
        <begin position="171"/>
        <end position="188"/>
    </location>
</feature>
<dbReference type="AlphaFoldDB" id="B5RTV8"/>
<dbReference type="HOGENOM" id="CLU_1441015_0_0_1"/>
<dbReference type="OMA" id="ANEAHYD"/>
<dbReference type="VEuPathDB" id="FungiDB:DEHA2E05170g"/>
<dbReference type="KEGG" id="dha:DEHA2E05170g"/>
<organism evidence="2 3">
    <name type="scientific">Debaryomyces hansenii (strain ATCC 36239 / CBS 767 / BCRC 21394 / JCM 1990 / NBRC 0083 / IGC 2968)</name>
    <name type="common">Yeast</name>
    <name type="synonym">Torulaspora hansenii</name>
    <dbReference type="NCBI Taxonomy" id="284592"/>
    <lineage>
        <taxon>Eukaryota</taxon>
        <taxon>Fungi</taxon>
        <taxon>Dikarya</taxon>
        <taxon>Ascomycota</taxon>
        <taxon>Saccharomycotina</taxon>
        <taxon>Pichiomycetes</taxon>
        <taxon>Debaryomycetaceae</taxon>
        <taxon>Debaryomyces</taxon>
    </lineage>
</organism>